<dbReference type="SMART" id="SM00209">
    <property type="entry name" value="TSP1"/>
    <property type="match status" value="5"/>
</dbReference>
<dbReference type="SMART" id="SM00131">
    <property type="entry name" value="KU"/>
    <property type="match status" value="1"/>
</dbReference>
<dbReference type="SUPFAM" id="SSF82895">
    <property type="entry name" value="TSP-1 type 1 repeat"/>
    <property type="match status" value="5"/>
</dbReference>
<feature type="region of interest" description="Disordered" evidence="12">
    <location>
        <begin position="535"/>
        <end position="558"/>
    </location>
</feature>
<keyword evidence="4" id="KW-0272">Extracellular matrix</keyword>
<evidence type="ECO:0000256" key="13">
    <source>
        <dbReference type="SAM" id="SignalP"/>
    </source>
</evidence>
<evidence type="ECO:0000259" key="16">
    <source>
        <dbReference type="PROSITE" id="PS51020"/>
    </source>
</evidence>
<evidence type="ECO:0000313" key="18">
    <source>
        <dbReference type="Proteomes" id="UP000008237"/>
    </source>
</evidence>
<dbReference type="InterPro" id="IPR051418">
    <property type="entry name" value="Spondin/Thrombospondin_T1"/>
</dbReference>
<dbReference type="PRINTS" id="PR00759">
    <property type="entry name" value="BASICPTASE"/>
</dbReference>
<dbReference type="PANTHER" id="PTHR11311:SF16">
    <property type="entry name" value="SPONDIN-1"/>
    <property type="match status" value="1"/>
</dbReference>
<comment type="subcellular location">
    <subcellularLocation>
        <location evidence="1">Secreted</location>
        <location evidence="1">Extracellular space</location>
        <location evidence="1">Extracellular matrix</location>
    </subcellularLocation>
</comment>
<evidence type="ECO:0000256" key="8">
    <source>
        <dbReference type="ARBA" id="ARBA00022889"/>
    </source>
</evidence>
<dbReference type="GO" id="GO:0031012">
    <property type="term" value="C:extracellular matrix"/>
    <property type="evidence" value="ECO:0007669"/>
    <property type="project" value="TreeGrafter"/>
</dbReference>
<dbReference type="InterPro" id="IPR000884">
    <property type="entry name" value="TSP1_rpt"/>
</dbReference>
<evidence type="ECO:0000256" key="10">
    <source>
        <dbReference type="ARBA" id="ARBA00023180"/>
    </source>
</evidence>
<keyword evidence="7" id="KW-0677">Repeat</keyword>
<dbReference type="InterPro" id="IPR044004">
    <property type="entry name" value="TSP1_spondin_dom"/>
</dbReference>
<dbReference type="InterPro" id="IPR038678">
    <property type="entry name" value="Spondin_N_sf"/>
</dbReference>
<feature type="compositionally biased region" description="Acidic residues" evidence="12">
    <location>
        <begin position="536"/>
        <end position="547"/>
    </location>
</feature>
<evidence type="ECO:0000256" key="9">
    <source>
        <dbReference type="ARBA" id="ARBA00023157"/>
    </source>
</evidence>
<dbReference type="PROSITE" id="PS00280">
    <property type="entry name" value="BPTI_KUNITZ_1"/>
    <property type="match status" value="1"/>
</dbReference>
<dbReference type="CDD" id="cd00109">
    <property type="entry name" value="Kunitz-type"/>
    <property type="match status" value="1"/>
</dbReference>
<protein>
    <recommendedName>
        <fullName evidence="2">Spondin-1</fullName>
    </recommendedName>
    <alternativeName>
        <fullName evidence="11">F-spondin</fullName>
    </alternativeName>
</protein>
<feature type="domain" description="Spondin" evidence="16">
    <location>
        <begin position="183"/>
        <end position="373"/>
    </location>
</feature>
<dbReference type="InterPro" id="IPR002223">
    <property type="entry name" value="Kunitz_BPTI"/>
</dbReference>
<feature type="region of interest" description="Disordered" evidence="12">
    <location>
        <begin position="826"/>
        <end position="850"/>
    </location>
</feature>
<dbReference type="InterPro" id="IPR042307">
    <property type="entry name" value="Reeler_sf"/>
</dbReference>
<feature type="compositionally biased region" description="Basic and acidic residues" evidence="12">
    <location>
        <begin position="548"/>
        <end position="558"/>
    </location>
</feature>
<keyword evidence="3" id="KW-0964">Secreted</keyword>
<dbReference type="InterPro" id="IPR002861">
    <property type="entry name" value="Reeler_dom"/>
</dbReference>
<keyword evidence="5" id="KW-0479">Metal-binding</keyword>
<dbReference type="InterPro" id="IPR036383">
    <property type="entry name" value="TSP1_rpt_sf"/>
</dbReference>
<dbReference type="CDD" id="cd08544">
    <property type="entry name" value="Reeler"/>
    <property type="match status" value="1"/>
</dbReference>
<dbReference type="PROSITE" id="PS50092">
    <property type="entry name" value="TSP1"/>
    <property type="match status" value="5"/>
</dbReference>
<evidence type="ECO:0000256" key="5">
    <source>
        <dbReference type="ARBA" id="ARBA00022723"/>
    </source>
</evidence>
<reference evidence="17 18" key="1">
    <citation type="journal article" date="2010" name="Science">
        <title>Genomic comparison of the ants Camponotus floridanus and Harpegnathos saltator.</title>
        <authorList>
            <person name="Bonasio R."/>
            <person name="Zhang G."/>
            <person name="Ye C."/>
            <person name="Mutti N.S."/>
            <person name="Fang X."/>
            <person name="Qin N."/>
            <person name="Donahue G."/>
            <person name="Yang P."/>
            <person name="Li Q."/>
            <person name="Li C."/>
            <person name="Zhang P."/>
            <person name="Huang Z."/>
            <person name="Berger S.L."/>
            <person name="Reinberg D."/>
            <person name="Wang J."/>
            <person name="Liebig J."/>
        </authorList>
    </citation>
    <scope>NUCLEOTIDE SEQUENCE [LARGE SCALE GENOMIC DNA]</scope>
    <source>
        <strain evidence="17 18">R22 G/1</strain>
    </source>
</reference>
<keyword evidence="18" id="KW-1185">Reference proteome</keyword>
<dbReference type="Pfam" id="PF02014">
    <property type="entry name" value="Reeler"/>
    <property type="match status" value="1"/>
</dbReference>
<organism evidence="18">
    <name type="scientific">Harpegnathos saltator</name>
    <name type="common">Jerdon's jumping ant</name>
    <dbReference type="NCBI Taxonomy" id="610380"/>
    <lineage>
        <taxon>Eukaryota</taxon>
        <taxon>Metazoa</taxon>
        <taxon>Ecdysozoa</taxon>
        <taxon>Arthropoda</taxon>
        <taxon>Hexapoda</taxon>
        <taxon>Insecta</taxon>
        <taxon>Pterygota</taxon>
        <taxon>Neoptera</taxon>
        <taxon>Endopterygota</taxon>
        <taxon>Hymenoptera</taxon>
        <taxon>Apocrita</taxon>
        <taxon>Aculeata</taxon>
        <taxon>Formicoidea</taxon>
        <taxon>Formicidae</taxon>
        <taxon>Ponerinae</taxon>
        <taxon>Ponerini</taxon>
        <taxon>Harpegnathos</taxon>
    </lineage>
</organism>
<name>E2BUL2_HARSA</name>
<keyword evidence="8" id="KW-0130">Cell adhesion</keyword>
<gene>
    <name evidence="17" type="ORF">EAI_04205</name>
</gene>
<dbReference type="GO" id="GO:0004867">
    <property type="term" value="F:serine-type endopeptidase inhibitor activity"/>
    <property type="evidence" value="ECO:0007669"/>
    <property type="project" value="InterPro"/>
</dbReference>
<evidence type="ECO:0000259" key="15">
    <source>
        <dbReference type="PROSITE" id="PS51019"/>
    </source>
</evidence>
<dbReference type="Proteomes" id="UP000008237">
    <property type="component" value="Unassembled WGS sequence"/>
</dbReference>
<dbReference type="PROSITE" id="PS51020">
    <property type="entry name" value="SPONDIN"/>
    <property type="match status" value="1"/>
</dbReference>
<dbReference type="Gene3D" id="2.20.100.10">
    <property type="entry name" value="Thrombospondin type-1 (TSP1) repeat"/>
    <property type="match status" value="5"/>
</dbReference>
<dbReference type="InterPro" id="IPR020901">
    <property type="entry name" value="Prtase_inh_Kunz-CS"/>
</dbReference>
<dbReference type="PANTHER" id="PTHR11311">
    <property type="entry name" value="SPONDIN"/>
    <property type="match status" value="1"/>
</dbReference>
<feature type="domain" description="BPTI/Kunitz inhibitor" evidence="14">
    <location>
        <begin position="652"/>
        <end position="702"/>
    </location>
</feature>
<feature type="signal peptide" evidence="13">
    <location>
        <begin position="1"/>
        <end position="22"/>
    </location>
</feature>
<evidence type="ECO:0000256" key="7">
    <source>
        <dbReference type="ARBA" id="ARBA00022737"/>
    </source>
</evidence>
<dbReference type="Pfam" id="PF06468">
    <property type="entry name" value="Spond_N"/>
    <property type="match status" value="1"/>
</dbReference>
<dbReference type="InParanoid" id="E2BUL2"/>
<evidence type="ECO:0000256" key="11">
    <source>
        <dbReference type="ARBA" id="ARBA00030964"/>
    </source>
</evidence>
<dbReference type="FunCoup" id="E2BUL2">
    <property type="interactions" value="18"/>
</dbReference>
<evidence type="ECO:0000256" key="12">
    <source>
        <dbReference type="SAM" id="MobiDB-lite"/>
    </source>
</evidence>
<evidence type="ECO:0000313" key="17">
    <source>
        <dbReference type="EMBL" id="EFN80621.1"/>
    </source>
</evidence>
<dbReference type="Gene3D" id="4.10.410.10">
    <property type="entry name" value="Pancreatic trypsin inhibitor Kunitz domain"/>
    <property type="match status" value="1"/>
</dbReference>
<feature type="compositionally biased region" description="Basic and acidic residues" evidence="12">
    <location>
        <begin position="835"/>
        <end position="847"/>
    </location>
</feature>
<dbReference type="Gene3D" id="2.60.40.2130">
    <property type="entry name" value="F-spondin domain"/>
    <property type="match status" value="1"/>
</dbReference>
<dbReference type="PROSITE" id="PS50279">
    <property type="entry name" value="BPTI_KUNITZ_2"/>
    <property type="match status" value="1"/>
</dbReference>
<dbReference type="GO" id="GO:0007155">
    <property type="term" value="P:cell adhesion"/>
    <property type="evidence" value="ECO:0007669"/>
    <property type="project" value="UniProtKB-KW"/>
</dbReference>
<keyword evidence="6 13" id="KW-0732">Signal</keyword>
<dbReference type="MEROPS" id="I02.978"/>
<evidence type="ECO:0000256" key="3">
    <source>
        <dbReference type="ARBA" id="ARBA00022525"/>
    </source>
</evidence>
<dbReference type="SUPFAM" id="SSF57362">
    <property type="entry name" value="BPTI-like"/>
    <property type="match status" value="1"/>
</dbReference>
<dbReference type="NCBIfam" id="NF038123">
    <property type="entry name" value="NF038123_dom"/>
    <property type="match status" value="1"/>
</dbReference>
<feature type="chain" id="PRO_5003158414" description="Spondin-1" evidence="13">
    <location>
        <begin position="23"/>
        <end position="924"/>
    </location>
</feature>
<accession>E2BUL2</accession>
<dbReference type="OrthoDB" id="347314at2759"/>
<dbReference type="Pfam" id="PF00090">
    <property type="entry name" value="TSP_1"/>
    <property type="match status" value="4"/>
</dbReference>
<evidence type="ECO:0000256" key="1">
    <source>
        <dbReference type="ARBA" id="ARBA00004498"/>
    </source>
</evidence>
<evidence type="ECO:0000256" key="2">
    <source>
        <dbReference type="ARBA" id="ARBA00019594"/>
    </source>
</evidence>
<proteinExistence type="predicted"/>
<evidence type="ECO:0000259" key="14">
    <source>
        <dbReference type="PROSITE" id="PS50279"/>
    </source>
</evidence>
<dbReference type="PROSITE" id="PS51019">
    <property type="entry name" value="REELIN"/>
    <property type="match status" value="1"/>
</dbReference>
<dbReference type="FunFam" id="2.60.40.2130:FF:000002">
    <property type="entry name" value="Putative Spondin-1"/>
    <property type="match status" value="1"/>
</dbReference>
<keyword evidence="9" id="KW-1015">Disulfide bond</keyword>
<dbReference type="STRING" id="610380.E2BUL2"/>
<evidence type="ECO:0000256" key="4">
    <source>
        <dbReference type="ARBA" id="ARBA00022530"/>
    </source>
</evidence>
<evidence type="ECO:0000256" key="6">
    <source>
        <dbReference type="ARBA" id="ARBA00022729"/>
    </source>
</evidence>
<dbReference type="Pfam" id="PF00014">
    <property type="entry name" value="Kunitz_BPTI"/>
    <property type="match status" value="1"/>
</dbReference>
<dbReference type="Gene3D" id="2.60.40.4060">
    <property type="entry name" value="Reeler domain"/>
    <property type="match status" value="1"/>
</dbReference>
<dbReference type="AlphaFoldDB" id="E2BUL2"/>
<dbReference type="Pfam" id="PF19028">
    <property type="entry name" value="TSP1_spondin"/>
    <property type="match status" value="1"/>
</dbReference>
<keyword evidence="10" id="KW-0325">Glycoprotein</keyword>
<dbReference type="InterPro" id="IPR009465">
    <property type="entry name" value="Spondin_N"/>
</dbReference>
<dbReference type="InterPro" id="IPR036880">
    <property type="entry name" value="Kunitz_BPTI_sf"/>
</dbReference>
<dbReference type="EMBL" id="GL450721">
    <property type="protein sequence ID" value="EFN80621.1"/>
    <property type="molecule type" value="Genomic_DNA"/>
</dbReference>
<dbReference type="OMA" id="IPRIEGC"/>
<feature type="domain" description="Reelin" evidence="15">
    <location>
        <begin position="10"/>
        <end position="182"/>
    </location>
</feature>
<dbReference type="GO" id="GO:0046872">
    <property type="term" value="F:metal ion binding"/>
    <property type="evidence" value="ECO:0007669"/>
    <property type="project" value="UniProtKB-KW"/>
</dbReference>
<sequence>MRSGRIVHGALLLLAAVTSANSTKCNRLIDGVTTPRSNAEGRYNFFMTLYNRTELVYAYMPNTRYSVTLQIDGTDQLHRKFTRFLISAEAENANDTADVGVFDLQDDTMTKFADNCANAVVETSKVLKEEVTVIWTSPPEGSGCILLRATVMETPDTWYMDDFDLILNMCQDSKAEADDQGPVLAECCACEEAKYEVTFEGLWSRNTHPKDFPSKNWLIRFSDVIGASHTGDYRFWHYNGMASIGLRQVAEHGATRKLEGELKDRSEHIRTIIKARGISYPNVTGRTFAVFRVDRRHHLMSLVSMIDPSPDWIVGVSGLELCLSNRSWIEHKELNLYPYDAGTDNGITYLSPNSPTVPQELIRRITSTYPNDSRSPFYDPTGLDMKPLAKLYLNRQRLYEKTCDEAGETLGETEVCRVTAWGEWGPCSVTCGKGNQLRQRHFRDEVAATANKCNTELTDRKTCFNEQNRYCASSGRYDGTQDSEMCQLTNWSAWSSCSSTCGEGSKTRSRNFQQKKHRKQCKAVPNLQQTVSCENEPCEGEDAEEVREDSNRVRNSYEDEDYGERADWTGEVTEEWLQKCPSDHYTKWSMWSPCSSSCGPGVKLRSRLLNKNWNTMGKDDDDSHEECKVQQASCTAEIPSCDFTKDEAEKICSEPMEKGRCTSNILRAYFDKQAGRCRLFSYTGCDGNRNNFPTEQDCNNVCGNFQRELRANLSAIMKNFKVSLSSVLSYHIPVKEQRRTKAKRAQYGDESALREKKADFRNIQASSLVMESSEDSKVDCQITGWSKWTSCNGCYGYKTSTREIMVPAKDGGKSCPKRTVRRKKCSKVPPCSEQGDGKSRRSSRDQNSEYEVEYGTKHDAILNKYISVNCKVTHWSTWSGCSATCGDAMRHRVRSVKVKPRGLRARLCPPLVEFKKCPVAECPK</sequence>